<dbReference type="NCBIfam" id="TIGR00912">
    <property type="entry name" value="2A0309"/>
    <property type="match status" value="1"/>
</dbReference>
<evidence type="ECO:0000256" key="8">
    <source>
        <dbReference type="SAM" id="Phobius"/>
    </source>
</evidence>
<keyword evidence="3" id="KW-0813">Transport</keyword>
<feature type="transmembrane region" description="Helical" evidence="8">
    <location>
        <begin position="297"/>
        <end position="315"/>
    </location>
</feature>
<comment type="similarity">
    <text evidence="2">Belongs to the amino acid-polyamine-organocation (APC) superfamily. Spore germination protein (SGP) (TC 2.A.3.9) family.</text>
</comment>
<evidence type="ECO:0000313" key="10">
    <source>
        <dbReference type="Proteomes" id="UP000824089"/>
    </source>
</evidence>
<sequence length="365" mass="41106">MTRKQFIFIIACFIQGSSFYTMYYYHMAGNEAWLCLLAGILLGMLVAYLYGALGDSYPSCCLVQINEAVFGRIPGKILSFFYLYTFIVSCSMTMRETSQFVAGDLLMETDWIPILTVFVLACAWASNAGTRYFASVSTFMCILMYVFTVLLFLLLLPMIEFKHLLPLGGHSALEYGRSVLYCTLMPFSELVVLLFLVPDFKEAREQKNLWKQFVLGILIGAPFIIILVLRDTLVLGPLLTAFYYPSYEVVRLINFNVLSHIESLYGVLLIFILFFKSAVIFYCITKALARIFGCRKNIVFTAFTTGLMLLCTQQLCSSNVSLMNLALHRIPYVLLAVQVGLPALTLAASRVKNTVQNKRSSVKCG</sequence>
<proteinExistence type="inferred from homology"/>
<evidence type="ECO:0000256" key="6">
    <source>
        <dbReference type="ARBA" id="ARBA00022989"/>
    </source>
</evidence>
<comment type="caution">
    <text evidence="9">The sequence shown here is derived from an EMBL/GenBank/DDBJ whole genome shotgun (WGS) entry which is preliminary data.</text>
</comment>
<dbReference type="GO" id="GO:0016020">
    <property type="term" value="C:membrane"/>
    <property type="evidence" value="ECO:0007669"/>
    <property type="project" value="UniProtKB-SubCell"/>
</dbReference>
<dbReference type="Pfam" id="PF03845">
    <property type="entry name" value="Spore_permease"/>
    <property type="match status" value="1"/>
</dbReference>
<evidence type="ECO:0000256" key="2">
    <source>
        <dbReference type="ARBA" id="ARBA00007998"/>
    </source>
</evidence>
<dbReference type="AlphaFoldDB" id="A0A9D1LBC6"/>
<comment type="subcellular location">
    <subcellularLocation>
        <location evidence="1">Membrane</location>
        <topology evidence="1">Multi-pass membrane protein</topology>
    </subcellularLocation>
</comment>
<dbReference type="PANTHER" id="PTHR34975">
    <property type="entry name" value="SPORE GERMINATION PROTEIN A2"/>
    <property type="match status" value="1"/>
</dbReference>
<organism evidence="9 10">
    <name type="scientific">Candidatus Egerieisoma faecipullorum</name>
    <dbReference type="NCBI Taxonomy" id="2840963"/>
    <lineage>
        <taxon>Bacteria</taxon>
        <taxon>Bacillati</taxon>
        <taxon>Bacillota</taxon>
        <taxon>Clostridia</taxon>
        <taxon>Eubacteriales</taxon>
        <taxon>Clostridiaceae</taxon>
        <taxon>Clostridiaceae incertae sedis</taxon>
        <taxon>Candidatus Egerieisoma</taxon>
    </lineage>
</organism>
<evidence type="ECO:0000256" key="4">
    <source>
        <dbReference type="ARBA" id="ARBA00022544"/>
    </source>
</evidence>
<evidence type="ECO:0000256" key="3">
    <source>
        <dbReference type="ARBA" id="ARBA00022448"/>
    </source>
</evidence>
<feature type="transmembrane region" description="Helical" evidence="8">
    <location>
        <begin position="6"/>
        <end position="25"/>
    </location>
</feature>
<dbReference type="PANTHER" id="PTHR34975:SF2">
    <property type="entry name" value="SPORE GERMINATION PROTEIN A2"/>
    <property type="match status" value="1"/>
</dbReference>
<accession>A0A9D1LBC6</accession>
<feature type="transmembrane region" description="Helical" evidence="8">
    <location>
        <begin position="73"/>
        <end position="93"/>
    </location>
</feature>
<reference evidence="9" key="1">
    <citation type="submission" date="2020-10" db="EMBL/GenBank/DDBJ databases">
        <authorList>
            <person name="Gilroy R."/>
        </authorList>
    </citation>
    <scope>NUCLEOTIDE SEQUENCE</scope>
    <source>
        <strain evidence="9">CHK195-4489</strain>
    </source>
</reference>
<evidence type="ECO:0000313" key="9">
    <source>
        <dbReference type="EMBL" id="HIU30187.1"/>
    </source>
</evidence>
<gene>
    <name evidence="9" type="ORF">IAD50_07830</name>
</gene>
<evidence type="ECO:0000256" key="1">
    <source>
        <dbReference type="ARBA" id="ARBA00004141"/>
    </source>
</evidence>
<keyword evidence="6 8" id="KW-1133">Transmembrane helix</keyword>
<dbReference type="Proteomes" id="UP000824089">
    <property type="component" value="Unassembled WGS sequence"/>
</dbReference>
<dbReference type="InterPro" id="IPR004761">
    <property type="entry name" value="Spore_GerAB"/>
</dbReference>
<feature type="transmembrane region" description="Helical" evidence="8">
    <location>
        <begin position="264"/>
        <end position="285"/>
    </location>
</feature>
<evidence type="ECO:0000256" key="7">
    <source>
        <dbReference type="ARBA" id="ARBA00023136"/>
    </source>
</evidence>
<name>A0A9D1LBC6_9CLOT</name>
<keyword evidence="5 8" id="KW-0812">Transmembrane</keyword>
<feature type="transmembrane region" description="Helical" evidence="8">
    <location>
        <begin position="330"/>
        <end position="349"/>
    </location>
</feature>
<dbReference type="EMBL" id="DVMM01000170">
    <property type="protein sequence ID" value="HIU30187.1"/>
    <property type="molecule type" value="Genomic_DNA"/>
</dbReference>
<keyword evidence="7 8" id="KW-0472">Membrane</keyword>
<keyword evidence="4" id="KW-0309">Germination</keyword>
<feature type="transmembrane region" description="Helical" evidence="8">
    <location>
        <begin position="105"/>
        <end position="126"/>
    </location>
</feature>
<reference evidence="9" key="2">
    <citation type="journal article" date="2021" name="PeerJ">
        <title>Extensive microbial diversity within the chicken gut microbiome revealed by metagenomics and culture.</title>
        <authorList>
            <person name="Gilroy R."/>
            <person name="Ravi A."/>
            <person name="Getino M."/>
            <person name="Pursley I."/>
            <person name="Horton D.L."/>
            <person name="Alikhan N.F."/>
            <person name="Baker D."/>
            <person name="Gharbi K."/>
            <person name="Hall N."/>
            <person name="Watson M."/>
            <person name="Adriaenssens E.M."/>
            <person name="Foster-Nyarko E."/>
            <person name="Jarju S."/>
            <person name="Secka A."/>
            <person name="Antonio M."/>
            <person name="Oren A."/>
            <person name="Chaudhuri R.R."/>
            <person name="La Ragione R."/>
            <person name="Hildebrand F."/>
            <person name="Pallen M.J."/>
        </authorList>
    </citation>
    <scope>NUCLEOTIDE SEQUENCE</scope>
    <source>
        <strain evidence="9">CHK195-4489</strain>
    </source>
</reference>
<dbReference type="GO" id="GO:0009847">
    <property type="term" value="P:spore germination"/>
    <property type="evidence" value="ECO:0007669"/>
    <property type="project" value="InterPro"/>
</dbReference>
<feature type="transmembrane region" description="Helical" evidence="8">
    <location>
        <begin position="32"/>
        <end position="53"/>
    </location>
</feature>
<feature type="transmembrane region" description="Helical" evidence="8">
    <location>
        <begin position="209"/>
        <end position="229"/>
    </location>
</feature>
<protein>
    <submittedName>
        <fullName evidence="9">Endospore germination permease</fullName>
    </submittedName>
</protein>
<feature type="transmembrane region" description="Helical" evidence="8">
    <location>
        <begin position="178"/>
        <end position="197"/>
    </location>
</feature>
<evidence type="ECO:0000256" key="5">
    <source>
        <dbReference type="ARBA" id="ARBA00022692"/>
    </source>
</evidence>
<feature type="transmembrane region" description="Helical" evidence="8">
    <location>
        <begin position="132"/>
        <end position="157"/>
    </location>
</feature>